<protein>
    <submittedName>
        <fullName evidence="2">Uncharacterized protein</fullName>
    </submittedName>
</protein>
<dbReference type="AlphaFoldDB" id="A0A0A9B8D4"/>
<dbReference type="EMBL" id="GBRH01242353">
    <property type="protein sequence ID" value="JAD55542.1"/>
    <property type="molecule type" value="Transcribed_RNA"/>
</dbReference>
<proteinExistence type="predicted"/>
<reference evidence="2" key="1">
    <citation type="submission" date="2014-09" db="EMBL/GenBank/DDBJ databases">
        <authorList>
            <person name="Magalhaes I.L.F."/>
            <person name="Oliveira U."/>
            <person name="Santos F.R."/>
            <person name="Vidigal T.H.D.A."/>
            <person name="Brescovit A.D."/>
            <person name="Santos A.J."/>
        </authorList>
    </citation>
    <scope>NUCLEOTIDE SEQUENCE</scope>
    <source>
        <tissue evidence="2">Shoot tissue taken approximately 20 cm above the soil surface</tissue>
    </source>
</reference>
<evidence type="ECO:0000313" key="2">
    <source>
        <dbReference type="EMBL" id="JAD55542.1"/>
    </source>
</evidence>
<sequence length="56" mass="5657">MAAGLGAIGLNLSMILPICHAALACAPAPPPPYLGARQHPPFLSITHHLSPPPAAN</sequence>
<feature type="chain" id="PRO_5002045677" evidence="1">
    <location>
        <begin position="22"/>
        <end position="56"/>
    </location>
</feature>
<organism evidence="2">
    <name type="scientific">Arundo donax</name>
    <name type="common">Giant reed</name>
    <name type="synonym">Donax arundinaceus</name>
    <dbReference type="NCBI Taxonomy" id="35708"/>
    <lineage>
        <taxon>Eukaryota</taxon>
        <taxon>Viridiplantae</taxon>
        <taxon>Streptophyta</taxon>
        <taxon>Embryophyta</taxon>
        <taxon>Tracheophyta</taxon>
        <taxon>Spermatophyta</taxon>
        <taxon>Magnoliopsida</taxon>
        <taxon>Liliopsida</taxon>
        <taxon>Poales</taxon>
        <taxon>Poaceae</taxon>
        <taxon>PACMAD clade</taxon>
        <taxon>Arundinoideae</taxon>
        <taxon>Arundineae</taxon>
        <taxon>Arundo</taxon>
    </lineage>
</organism>
<evidence type="ECO:0000256" key="1">
    <source>
        <dbReference type="SAM" id="SignalP"/>
    </source>
</evidence>
<feature type="signal peptide" evidence="1">
    <location>
        <begin position="1"/>
        <end position="21"/>
    </location>
</feature>
<name>A0A0A9B8D4_ARUDO</name>
<accession>A0A0A9B8D4</accession>
<keyword evidence="1" id="KW-0732">Signal</keyword>
<reference evidence="2" key="2">
    <citation type="journal article" date="2015" name="Data Brief">
        <title>Shoot transcriptome of the giant reed, Arundo donax.</title>
        <authorList>
            <person name="Barrero R.A."/>
            <person name="Guerrero F.D."/>
            <person name="Moolhuijzen P."/>
            <person name="Goolsby J.A."/>
            <person name="Tidwell J."/>
            <person name="Bellgard S.E."/>
            <person name="Bellgard M.I."/>
        </authorList>
    </citation>
    <scope>NUCLEOTIDE SEQUENCE</scope>
    <source>
        <tissue evidence="2">Shoot tissue taken approximately 20 cm above the soil surface</tissue>
    </source>
</reference>